<dbReference type="Pfam" id="PF00196">
    <property type="entry name" value="GerE"/>
    <property type="match status" value="1"/>
</dbReference>
<keyword evidence="1 3" id="KW-0597">Phosphoprotein</keyword>
<keyword evidence="7" id="KW-1185">Reference proteome</keyword>
<protein>
    <recommendedName>
        <fullName evidence="8">DNA-binding response regulator</fullName>
    </recommendedName>
</protein>
<dbReference type="GO" id="GO:0006355">
    <property type="term" value="P:regulation of DNA-templated transcription"/>
    <property type="evidence" value="ECO:0007669"/>
    <property type="project" value="InterPro"/>
</dbReference>
<dbReference type="InterPro" id="IPR000792">
    <property type="entry name" value="Tscrpt_reg_LuxR_C"/>
</dbReference>
<feature type="domain" description="Response regulatory" evidence="5">
    <location>
        <begin position="2"/>
        <end position="119"/>
    </location>
</feature>
<proteinExistence type="predicted"/>
<dbReference type="InterPro" id="IPR058245">
    <property type="entry name" value="NreC/VraR/RcsB-like_REC"/>
</dbReference>
<name>A0A1X9NFK4_9GAMM</name>
<evidence type="ECO:0000313" key="7">
    <source>
        <dbReference type="Proteomes" id="UP000193450"/>
    </source>
</evidence>
<dbReference type="Pfam" id="PF00072">
    <property type="entry name" value="Response_reg"/>
    <property type="match status" value="1"/>
</dbReference>
<dbReference type="KEGG" id="osg:BST96_11285"/>
<dbReference type="InterPro" id="IPR011006">
    <property type="entry name" value="CheY-like_superfamily"/>
</dbReference>
<dbReference type="EMBL" id="CP019343">
    <property type="protein sequence ID" value="ARN74655.1"/>
    <property type="molecule type" value="Genomic_DNA"/>
</dbReference>
<feature type="domain" description="HTH luxR-type" evidence="4">
    <location>
        <begin position="140"/>
        <end position="205"/>
    </location>
</feature>
<dbReference type="PROSITE" id="PS50110">
    <property type="entry name" value="RESPONSE_REGULATORY"/>
    <property type="match status" value="1"/>
</dbReference>
<dbReference type="GO" id="GO:0000160">
    <property type="term" value="P:phosphorelay signal transduction system"/>
    <property type="evidence" value="ECO:0007669"/>
    <property type="project" value="InterPro"/>
</dbReference>
<evidence type="ECO:0000259" key="5">
    <source>
        <dbReference type="PROSITE" id="PS50110"/>
    </source>
</evidence>
<dbReference type="CDD" id="cd17535">
    <property type="entry name" value="REC_NarL-like"/>
    <property type="match status" value="1"/>
</dbReference>
<dbReference type="GO" id="GO:0003677">
    <property type="term" value="F:DNA binding"/>
    <property type="evidence" value="ECO:0007669"/>
    <property type="project" value="UniProtKB-KW"/>
</dbReference>
<organism evidence="6 7">
    <name type="scientific">Oceanicoccus sagamiensis</name>
    <dbReference type="NCBI Taxonomy" id="716816"/>
    <lineage>
        <taxon>Bacteria</taxon>
        <taxon>Pseudomonadati</taxon>
        <taxon>Pseudomonadota</taxon>
        <taxon>Gammaproteobacteria</taxon>
        <taxon>Cellvibrionales</taxon>
        <taxon>Spongiibacteraceae</taxon>
        <taxon>Oceanicoccus</taxon>
    </lineage>
</organism>
<dbReference type="InterPro" id="IPR016032">
    <property type="entry name" value="Sig_transdc_resp-reg_C-effctor"/>
</dbReference>
<dbReference type="SMART" id="SM00448">
    <property type="entry name" value="REC"/>
    <property type="match status" value="1"/>
</dbReference>
<dbReference type="STRING" id="716816.BST96_11285"/>
<evidence type="ECO:0000313" key="6">
    <source>
        <dbReference type="EMBL" id="ARN74655.1"/>
    </source>
</evidence>
<dbReference type="SUPFAM" id="SSF46894">
    <property type="entry name" value="C-terminal effector domain of the bipartite response regulators"/>
    <property type="match status" value="1"/>
</dbReference>
<keyword evidence="2" id="KW-0238">DNA-binding</keyword>
<accession>A0A1X9NFK4</accession>
<dbReference type="CDD" id="cd06170">
    <property type="entry name" value="LuxR_C_like"/>
    <property type="match status" value="1"/>
</dbReference>
<evidence type="ECO:0008006" key="8">
    <source>
        <dbReference type="Google" id="ProtNLM"/>
    </source>
</evidence>
<dbReference type="AlphaFoldDB" id="A0A1X9NFK4"/>
<dbReference type="PROSITE" id="PS50043">
    <property type="entry name" value="HTH_LUXR_2"/>
    <property type="match status" value="1"/>
</dbReference>
<dbReference type="OrthoDB" id="5736987at2"/>
<dbReference type="PANTHER" id="PTHR45566:SF1">
    <property type="entry name" value="HTH-TYPE TRANSCRIPTIONAL REGULATOR YHJB-RELATED"/>
    <property type="match status" value="1"/>
</dbReference>
<dbReference type="InterPro" id="IPR051015">
    <property type="entry name" value="EvgA-like"/>
</dbReference>
<dbReference type="PRINTS" id="PR00038">
    <property type="entry name" value="HTHLUXR"/>
</dbReference>
<gene>
    <name evidence="6" type="ORF">BST96_11285</name>
</gene>
<feature type="modified residue" description="4-aspartylphosphate" evidence="3">
    <location>
        <position position="54"/>
    </location>
</feature>
<evidence type="ECO:0000256" key="3">
    <source>
        <dbReference type="PROSITE-ProRule" id="PRU00169"/>
    </source>
</evidence>
<dbReference type="PANTHER" id="PTHR45566">
    <property type="entry name" value="HTH-TYPE TRANSCRIPTIONAL REGULATOR YHJB-RELATED"/>
    <property type="match status" value="1"/>
</dbReference>
<dbReference type="InterPro" id="IPR001789">
    <property type="entry name" value="Sig_transdc_resp-reg_receiver"/>
</dbReference>
<reference evidence="6 7" key="1">
    <citation type="submission" date="2016-11" db="EMBL/GenBank/DDBJ databases">
        <title>Trade-off between light-utilization and light-protection in marine flavobacteria.</title>
        <authorList>
            <person name="Kumagai Y."/>
        </authorList>
    </citation>
    <scope>NUCLEOTIDE SEQUENCE [LARGE SCALE GENOMIC DNA]</scope>
    <source>
        <strain evidence="6 7">NBRC 107125</strain>
    </source>
</reference>
<sequence length="208" mass="22878">MKLLLVDDHTLFREGLSYLLEKLDPEVLILEADSYNSALEKLSDNKDINLILLDLSLPDKDGFEVLEFCLEQFSAIPVAILSASKSTKDMQQAMDMGAVGFIPKDTSSEIMLSALRTMLVGGYYIPTALTKAPAAMTAKQPGDPFYLTGRQLDVVTLVCDGMTNKEIAKQLDLAEATIKMHMSSIMTSLNVTNRTQVAKVAIERKLLT</sequence>
<dbReference type="RefSeq" id="WP_085758805.1">
    <property type="nucleotide sequence ID" value="NZ_CP019343.1"/>
</dbReference>
<dbReference type="SMART" id="SM00421">
    <property type="entry name" value="HTH_LUXR"/>
    <property type="match status" value="1"/>
</dbReference>
<evidence type="ECO:0000259" key="4">
    <source>
        <dbReference type="PROSITE" id="PS50043"/>
    </source>
</evidence>
<dbReference type="Proteomes" id="UP000193450">
    <property type="component" value="Chromosome"/>
</dbReference>
<dbReference type="Gene3D" id="3.40.50.2300">
    <property type="match status" value="1"/>
</dbReference>
<evidence type="ECO:0000256" key="2">
    <source>
        <dbReference type="ARBA" id="ARBA00023125"/>
    </source>
</evidence>
<evidence type="ECO:0000256" key="1">
    <source>
        <dbReference type="ARBA" id="ARBA00022553"/>
    </source>
</evidence>
<dbReference type="SUPFAM" id="SSF52172">
    <property type="entry name" value="CheY-like"/>
    <property type="match status" value="1"/>
</dbReference>